<gene>
    <name evidence="2" type="ORF">DespoDRAFT_03565</name>
</gene>
<feature type="domain" description="Abortive phage infection protein C-terminal" evidence="1">
    <location>
        <begin position="239"/>
        <end position="486"/>
    </location>
</feature>
<evidence type="ECO:0000259" key="1">
    <source>
        <dbReference type="Pfam" id="PF10592"/>
    </source>
</evidence>
<name>I5B758_9BACT</name>
<organism evidence="2 3">
    <name type="scientific">Desulfobacter postgatei 2ac9</name>
    <dbReference type="NCBI Taxonomy" id="879212"/>
    <lineage>
        <taxon>Bacteria</taxon>
        <taxon>Pseudomonadati</taxon>
        <taxon>Thermodesulfobacteriota</taxon>
        <taxon>Desulfobacteria</taxon>
        <taxon>Desulfobacterales</taxon>
        <taxon>Desulfobacteraceae</taxon>
        <taxon>Desulfobacter</taxon>
    </lineage>
</organism>
<dbReference type="HOGENOM" id="CLU_480374_0_0_7"/>
<protein>
    <submittedName>
        <fullName evidence="2">AIPR protein</fullName>
    </submittedName>
</protein>
<accession>I5B758</accession>
<dbReference type="eggNOG" id="ENOG502Z7VT">
    <property type="taxonomic scope" value="Bacteria"/>
</dbReference>
<proteinExistence type="predicted"/>
<reference evidence="2 3" key="1">
    <citation type="submission" date="2011-09" db="EMBL/GenBank/DDBJ databases">
        <authorList>
            <consortium name="US DOE Joint Genome Institute (JGI-PGF)"/>
            <person name="Lucas S."/>
            <person name="Han J."/>
            <person name="Lapidus A."/>
            <person name="Cheng J.-F."/>
            <person name="Goodwin L."/>
            <person name="Pitluck S."/>
            <person name="Peters L."/>
            <person name="Land M.L."/>
            <person name="Hauser L."/>
            <person name="Orellana R."/>
            <person name="Lovley D."/>
            <person name="Woyke T.J."/>
        </authorList>
    </citation>
    <scope>NUCLEOTIDE SEQUENCE [LARGE SCALE GENOMIC DNA]</scope>
    <source>
        <strain evidence="2 3">2ac9</strain>
    </source>
</reference>
<dbReference type="EMBL" id="CM001488">
    <property type="protein sequence ID" value="EIM65321.1"/>
    <property type="molecule type" value="Genomic_DNA"/>
</dbReference>
<dbReference type="AlphaFoldDB" id="I5B758"/>
<dbReference type="STRING" id="879212.DespoDRAFT_03565"/>
<evidence type="ECO:0000313" key="2">
    <source>
        <dbReference type="EMBL" id="EIM65321.1"/>
    </source>
</evidence>
<sequence>MNINASIIDQQVRALADRQKTAIEEKAKFKNDDNKLRSAAFVVLSVKTLLELTEEEAIECLTEGGGDFGVDAIEIGEIQDSEFSVTLFQGKYKSDLEGTSNFPQTGIEKLIQAVGTLFDPYKAITVNPNLKPRIEEIRSFVADGYLPQVRVVACNNGLFWKAEAQELINHTGFGGQVLFEHINHDGLVAIIQSLKPVNDTVRLTGKAIVEDYNFRRVLIGRILVSELAAVFDRNGDRLLERNIRRYLGLLGNRINEGIAQTLTIPGEQSNFYFYNNGITLTCNQFQHNALQDENWLVKLSGMQVINGGQTCKTIQRILGSGTVTAPNASVLIRIYELPKGEEDLVRNITYATNSQNPVDLRDLRSNDDRQRKLAMSIEELGYNYRRQRSEVATKATDITSGTAAEAVLSIWRHRPHQGKFMTSGHFGKLYDIIFTDDLNGAQVIIAVLLFRIAENKRKRPAVGAPDFIRYSSCFVAMLMGDSLLTQLGIKCNQLDHRIFDDARKLIETKGDEYHSGAMSLIKVALSVLYKDQDVSLQRLAATFRRGDLIEILHLLPNLLKKPAE</sequence>
<dbReference type="OrthoDB" id="9806213at2"/>
<dbReference type="Proteomes" id="UP000005778">
    <property type="component" value="Chromosome"/>
</dbReference>
<evidence type="ECO:0000313" key="3">
    <source>
        <dbReference type="Proteomes" id="UP000005778"/>
    </source>
</evidence>
<dbReference type="InterPro" id="IPR018891">
    <property type="entry name" value="AIPR_C"/>
</dbReference>
<dbReference type="RefSeq" id="WP_004075394.1">
    <property type="nucleotide sequence ID" value="NZ_CM001488.1"/>
</dbReference>
<dbReference type="Pfam" id="PF10592">
    <property type="entry name" value="AIPR"/>
    <property type="match status" value="1"/>
</dbReference>
<reference evidence="2 3" key="2">
    <citation type="submission" date="2012-02" db="EMBL/GenBank/DDBJ databases">
        <title>Improved High-Quality Draft sequence of Desulfobacter postgatei 2ac9.</title>
        <authorList>
            <consortium name="US DOE Joint Genome Institute"/>
            <person name="Lucas S."/>
            <person name="Han J."/>
            <person name="Lapidus A."/>
            <person name="Cheng J.-F."/>
            <person name="Goodwin L."/>
            <person name="Pitluck S."/>
            <person name="Peters L."/>
            <person name="Ovchinnikova G."/>
            <person name="Held B."/>
            <person name="Detter J.C."/>
            <person name="Han C."/>
            <person name="Tapia R."/>
            <person name="Land M."/>
            <person name="Hauser L."/>
            <person name="Kyrpides N."/>
            <person name="Ivanova N."/>
            <person name="Pagani I."/>
            <person name="Orellana R."/>
            <person name="Lovley D."/>
            <person name="Woyke T."/>
        </authorList>
    </citation>
    <scope>NUCLEOTIDE SEQUENCE [LARGE SCALE GENOMIC DNA]</scope>
    <source>
        <strain evidence="2 3">2ac9</strain>
    </source>
</reference>
<keyword evidence="3" id="KW-1185">Reference proteome</keyword>